<dbReference type="Pfam" id="PF14842">
    <property type="entry name" value="FliG_N"/>
    <property type="match status" value="1"/>
</dbReference>
<keyword evidence="2" id="KW-0282">Flagellum</keyword>
<name>A0A4Y1Z6K4_9BACL</name>
<dbReference type="AlphaFoldDB" id="A0A4Y1Z6K4"/>
<feature type="domain" description="Flagellar motor switch protein FliG N-terminal" evidence="1">
    <location>
        <begin position="7"/>
        <end position="45"/>
    </location>
</feature>
<evidence type="ECO:0000313" key="3">
    <source>
        <dbReference type="Proteomes" id="UP000319716"/>
    </source>
</evidence>
<dbReference type="InterPro" id="IPR028263">
    <property type="entry name" value="FliG_N"/>
</dbReference>
<reference evidence="2 3" key="1">
    <citation type="submission" date="2017-11" db="EMBL/GenBank/DDBJ databases">
        <title>Draft Genome Sequence of Sporolactobacillus inulinus NBRC 111894 Isolated from Koso, a Japanese Sugar-Vegetable Fermented Beverage.</title>
        <authorList>
            <person name="Chiou T.Y."/>
            <person name="Oshima K."/>
            <person name="Suda W."/>
            <person name="Hattori M."/>
            <person name="Takahashi T."/>
        </authorList>
    </citation>
    <scope>NUCLEOTIDE SEQUENCE [LARGE SCALE GENOMIC DNA]</scope>
    <source>
        <strain evidence="2 3">NBRC111894</strain>
    </source>
</reference>
<keyword evidence="2" id="KW-0969">Cilium</keyword>
<accession>A0A4Y1Z6K4</accession>
<gene>
    <name evidence="2" type="ORF">NBRC111894_85</name>
</gene>
<dbReference type="EMBL" id="BEXB01000001">
    <property type="protein sequence ID" value="GAY74531.1"/>
    <property type="molecule type" value="Genomic_DNA"/>
</dbReference>
<keyword evidence="2" id="KW-0966">Cell projection</keyword>
<sequence length="50" mass="5641">MPDRRSKLTGKQKAAILMIALGTDVSAHIMKQFTEQEIEDMTLEIPMHGK</sequence>
<evidence type="ECO:0000259" key="1">
    <source>
        <dbReference type="Pfam" id="PF14842"/>
    </source>
</evidence>
<dbReference type="Proteomes" id="UP000319716">
    <property type="component" value="Unassembled WGS sequence"/>
</dbReference>
<dbReference type="SUPFAM" id="SSF48029">
    <property type="entry name" value="FliG"/>
    <property type="match status" value="1"/>
</dbReference>
<evidence type="ECO:0000313" key="2">
    <source>
        <dbReference type="EMBL" id="GAY74531.1"/>
    </source>
</evidence>
<organism evidence="2 3">
    <name type="scientific">Sporolactobacillus inulinus</name>
    <dbReference type="NCBI Taxonomy" id="2078"/>
    <lineage>
        <taxon>Bacteria</taxon>
        <taxon>Bacillati</taxon>
        <taxon>Bacillota</taxon>
        <taxon>Bacilli</taxon>
        <taxon>Bacillales</taxon>
        <taxon>Sporolactobacillaceae</taxon>
        <taxon>Sporolactobacillus</taxon>
    </lineage>
</organism>
<comment type="caution">
    <text evidence="2">The sequence shown here is derived from an EMBL/GenBank/DDBJ whole genome shotgun (WGS) entry which is preliminary data.</text>
</comment>
<proteinExistence type="predicted"/>
<protein>
    <submittedName>
        <fullName evidence="2">Flagellar motor switch protein FliG</fullName>
    </submittedName>
</protein>
<dbReference type="InterPro" id="IPR011002">
    <property type="entry name" value="FliG_a-hlx"/>
</dbReference>
<dbReference type="Gene3D" id="1.10.220.30">
    <property type="match status" value="1"/>
</dbReference>